<dbReference type="Proteomes" id="UP000053947">
    <property type="component" value="Unassembled WGS sequence"/>
</dbReference>
<organism evidence="2 3">
    <name type="scientific">Dehalogenimonas alkenigignens</name>
    <dbReference type="NCBI Taxonomy" id="1217799"/>
    <lineage>
        <taxon>Bacteria</taxon>
        <taxon>Bacillati</taxon>
        <taxon>Chloroflexota</taxon>
        <taxon>Dehalococcoidia</taxon>
        <taxon>Dehalococcoidales</taxon>
        <taxon>Dehalococcoidaceae</taxon>
        <taxon>Dehalogenimonas</taxon>
    </lineage>
</organism>
<gene>
    <name evidence="2" type="ORF">DEALK_04630</name>
</gene>
<feature type="transmembrane region" description="Helical" evidence="1">
    <location>
        <begin position="75"/>
        <end position="96"/>
    </location>
</feature>
<evidence type="ECO:0000313" key="2">
    <source>
        <dbReference type="EMBL" id="KTB47618.1"/>
    </source>
</evidence>
<feature type="transmembrane region" description="Helical" evidence="1">
    <location>
        <begin position="51"/>
        <end position="69"/>
    </location>
</feature>
<evidence type="ECO:0000256" key="1">
    <source>
        <dbReference type="SAM" id="Phobius"/>
    </source>
</evidence>
<keyword evidence="3" id="KW-1185">Reference proteome</keyword>
<dbReference type="RefSeq" id="WP_058438319.1">
    <property type="nucleotide sequence ID" value="NZ_KQ758903.1"/>
</dbReference>
<comment type="caution">
    <text evidence="2">The sequence shown here is derived from an EMBL/GenBank/DDBJ whole genome shotgun (WGS) entry which is preliminary data.</text>
</comment>
<accession>A0A0W0GGC9</accession>
<reference evidence="2 3" key="1">
    <citation type="submission" date="2015-06" db="EMBL/GenBank/DDBJ databases">
        <title>Genome sequence of the organohalide-respiring Dehalogenimonas alkenigignens type strain (IP3-3T).</title>
        <authorList>
            <person name="Key T.A."/>
            <person name="Richmond D.P."/>
            <person name="Bowman K.S."/>
            <person name="Cho Y.-J."/>
            <person name="Chun J."/>
            <person name="da Costa M.S."/>
            <person name="Rainey F.A."/>
            <person name="Moe W.M."/>
        </authorList>
    </citation>
    <scope>NUCLEOTIDE SEQUENCE [LARGE SCALE GENOMIC DNA]</scope>
    <source>
        <strain evidence="2 3">IP3-3</strain>
    </source>
</reference>
<name>A0A0W0GGC9_9CHLR</name>
<dbReference type="AlphaFoldDB" id="A0A0W0GGC9"/>
<dbReference type="EMBL" id="LFDV01000002">
    <property type="protein sequence ID" value="KTB47618.1"/>
    <property type="molecule type" value="Genomic_DNA"/>
</dbReference>
<protein>
    <submittedName>
        <fullName evidence="2">Uncharacterized protein</fullName>
    </submittedName>
</protein>
<keyword evidence="1" id="KW-1133">Transmembrane helix</keyword>
<dbReference type="STRING" id="1217799.DEALK_04630"/>
<keyword evidence="1" id="KW-0812">Transmembrane</keyword>
<keyword evidence="1" id="KW-0472">Membrane</keyword>
<proteinExistence type="predicted"/>
<evidence type="ECO:0000313" key="3">
    <source>
        <dbReference type="Proteomes" id="UP000053947"/>
    </source>
</evidence>
<sequence>MARNVGIAVMLLTAAAILVTSLVSWNWLAGIAGGAFLLTGLASWKWQAGINYAFGVGIILLLSSIPFLFSSESPWYYGTLGTLSSAVFIIGALITFRFDQKNNQVRGMSP</sequence>